<evidence type="ECO:0000313" key="3">
    <source>
        <dbReference type="Proteomes" id="UP000070700"/>
    </source>
</evidence>
<gene>
    <name evidence="2" type="ORF">LY89DRAFT_214502</name>
</gene>
<proteinExistence type="predicted"/>
<feature type="compositionally biased region" description="Basic and acidic residues" evidence="1">
    <location>
        <begin position="359"/>
        <end position="368"/>
    </location>
</feature>
<reference evidence="2 3" key="1">
    <citation type="submission" date="2015-10" db="EMBL/GenBank/DDBJ databases">
        <title>Full genome of DAOMC 229536 Phialocephala scopiformis, a fungal endophyte of spruce producing the potent anti-insectan compound rugulosin.</title>
        <authorList>
            <consortium name="DOE Joint Genome Institute"/>
            <person name="Walker A.K."/>
            <person name="Frasz S.L."/>
            <person name="Seifert K.A."/>
            <person name="Miller J.D."/>
            <person name="Mondo S.J."/>
            <person name="Labutti K."/>
            <person name="Lipzen A."/>
            <person name="Dockter R."/>
            <person name="Kennedy M."/>
            <person name="Grigoriev I.V."/>
            <person name="Spatafora J.W."/>
        </authorList>
    </citation>
    <scope>NUCLEOTIDE SEQUENCE [LARGE SCALE GENOMIC DNA]</scope>
    <source>
        <strain evidence="2 3">CBS 120377</strain>
    </source>
</reference>
<dbReference type="CDD" id="cd02440">
    <property type="entry name" value="AdoMet_MTases"/>
    <property type="match status" value="1"/>
</dbReference>
<keyword evidence="3" id="KW-1185">Reference proteome</keyword>
<dbReference type="GO" id="GO:0008168">
    <property type="term" value="F:methyltransferase activity"/>
    <property type="evidence" value="ECO:0007669"/>
    <property type="project" value="UniProtKB-KW"/>
</dbReference>
<dbReference type="SUPFAM" id="SSF53335">
    <property type="entry name" value="S-adenosyl-L-methionine-dependent methyltransferases"/>
    <property type="match status" value="1"/>
</dbReference>
<dbReference type="InterPro" id="IPR029063">
    <property type="entry name" value="SAM-dependent_MTases_sf"/>
</dbReference>
<feature type="region of interest" description="Disordered" evidence="1">
    <location>
        <begin position="1"/>
        <end position="67"/>
    </location>
</feature>
<name>A0A194WV75_MOLSC</name>
<dbReference type="GeneID" id="28815619"/>
<evidence type="ECO:0000256" key="1">
    <source>
        <dbReference type="SAM" id="MobiDB-lite"/>
    </source>
</evidence>
<dbReference type="KEGG" id="psco:LY89DRAFT_214502"/>
<keyword evidence="2" id="KW-0489">Methyltransferase</keyword>
<protein>
    <submittedName>
        <fullName evidence="2">S-adenosyl-L-methionine-dependent methyltransferase</fullName>
    </submittedName>
</protein>
<feature type="compositionally biased region" description="Polar residues" evidence="1">
    <location>
        <begin position="14"/>
        <end position="33"/>
    </location>
</feature>
<dbReference type="AlphaFoldDB" id="A0A194WV75"/>
<organism evidence="2 3">
    <name type="scientific">Mollisia scopiformis</name>
    <name type="common">Conifer needle endophyte fungus</name>
    <name type="synonym">Phialocephala scopiformis</name>
    <dbReference type="NCBI Taxonomy" id="149040"/>
    <lineage>
        <taxon>Eukaryota</taxon>
        <taxon>Fungi</taxon>
        <taxon>Dikarya</taxon>
        <taxon>Ascomycota</taxon>
        <taxon>Pezizomycotina</taxon>
        <taxon>Leotiomycetes</taxon>
        <taxon>Helotiales</taxon>
        <taxon>Mollisiaceae</taxon>
        <taxon>Mollisia</taxon>
    </lineage>
</organism>
<accession>A0A194WV75</accession>
<sequence>MKNDEEDDLDSIVRPSTSNVAGVRSTMNTSESSPLAGASTPIEADMTNSDVSSPNDEDESVSLSTDVFNFEKENGRTYHGYRRGTYHFPNDVTETERLDFQYEILKFCFSNKNYFAPLSNPERILDIGTGTGTWAIEMGDEFPSAEVQATDLSPIQPSSVPKNVQFFIDDASEEDWAVPPAYFDYIHTRIILGCFTDFRIIIQRALHYLKPGGYMESQEFMSTPYCDDGTMPPDWPFLTWTRYLDEASIDADRPVRIANKIKRWYEAAGFVDVEEKVFKLPVNTWPQDRHLKTLGRMHEDNLLVGLGGFSMGYFSRVLGWSKNEIEVYLVNTRKSISDRSVHAYHKVFVVWGRKPFDHEVKGKGKEAGPELEPSSSKTPSDDASKSGKGPETTT</sequence>
<dbReference type="RefSeq" id="XP_018066230.1">
    <property type="nucleotide sequence ID" value="XM_018205893.1"/>
</dbReference>
<dbReference type="Pfam" id="PF13489">
    <property type="entry name" value="Methyltransf_23"/>
    <property type="match status" value="1"/>
</dbReference>
<dbReference type="Gene3D" id="3.40.50.150">
    <property type="entry name" value="Vaccinia Virus protein VP39"/>
    <property type="match status" value="1"/>
</dbReference>
<dbReference type="OrthoDB" id="2013972at2759"/>
<feature type="region of interest" description="Disordered" evidence="1">
    <location>
        <begin position="359"/>
        <end position="394"/>
    </location>
</feature>
<dbReference type="GO" id="GO:0032259">
    <property type="term" value="P:methylation"/>
    <property type="evidence" value="ECO:0007669"/>
    <property type="project" value="UniProtKB-KW"/>
</dbReference>
<dbReference type="EMBL" id="KQ947425">
    <property type="protein sequence ID" value="KUJ11875.1"/>
    <property type="molecule type" value="Genomic_DNA"/>
</dbReference>
<feature type="compositionally biased region" description="Acidic residues" evidence="1">
    <location>
        <begin position="1"/>
        <end position="10"/>
    </location>
</feature>
<dbReference type="Proteomes" id="UP000070700">
    <property type="component" value="Unassembled WGS sequence"/>
</dbReference>
<keyword evidence="2" id="KW-0808">Transferase</keyword>
<dbReference type="PANTHER" id="PTHR43591:SF14">
    <property type="entry name" value="METHYLTRANSFERASE"/>
    <property type="match status" value="1"/>
</dbReference>
<dbReference type="InParanoid" id="A0A194WV75"/>
<dbReference type="PANTHER" id="PTHR43591">
    <property type="entry name" value="METHYLTRANSFERASE"/>
    <property type="match status" value="1"/>
</dbReference>
<evidence type="ECO:0000313" key="2">
    <source>
        <dbReference type="EMBL" id="KUJ11875.1"/>
    </source>
</evidence>